<keyword evidence="3" id="KW-1185">Reference proteome</keyword>
<dbReference type="AlphaFoldDB" id="A0A1Z5RMK6"/>
<reference evidence="2 3" key="1">
    <citation type="journal article" date="2009" name="Nature">
        <title>The Sorghum bicolor genome and the diversification of grasses.</title>
        <authorList>
            <person name="Paterson A.H."/>
            <person name="Bowers J.E."/>
            <person name="Bruggmann R."/>
            <person name="Dubchak I."/>
            <person name="Grimwood J."/>
            <person name="Gundlach H."/>
            <person name="Haberer G."/>
            <person name="Hellsten U."/>
            <person name="Mitros T."/>
            <person name="Poliakov A."/>
            <person name="Schmutz J."/>
            <person name="Spannagl M."/>
            <person name="Tang H."/>
            <person name="Wang X."/>
            <person name="Wicker T."/>
            <person name="Bharti A.K."/>
            <person name="Chapman J."/>
            <person name="Feltus F.A."/>
            <person name="Gowik U."/>
            <person name="Grigoriev I.V."/>
            <person name="Lyons E."/>
            <person name="Maher C.A."/>
            <person name="Martis M."/>
            <person name="Narechania A."/>
            <person name="Otillar R.P."/>
            <person name="Penning B.W."/>
            <person name="Salamov A.A."/>
            <person name="Wang Y."/>
            <person name="Zhang L."/>
            <person name="Carpita N.C."/>
            <person name="Freeling M."/>
            <person name="Gingle A.R."/>
            <person name="Hash C.T."/>
            <person name="Keller B."/>
            <person name="Klein P."/>
            <person name="Kresovich S."/>
            <person name="McCann M.C."/>
            <person name="Ming R."/>
            <person name="Peterson D.G."/>
            <person name="Mehboob-ur-Rahman"/>
            <person name="Ware D."/>
            <person name="Westhoff P."/>
            <person name="Mayer K.F."/>
            <person name="Messing J."/>
            <person name="Rokhsar D.S."/>
        </authorList>
    </citation>
    <scope>NUCLEOTIDE SEQUENCE [LARGE SCALE GENOMIC DNA]</scope>
    <source>
        <strain evidence="3">cv. BTx623</strain>
    </source>
</reference>
<evidence type="ECO:0000313" key="3">
    <source>
        <dbReference type="Proteomes" id="UP000000768"/>
    </source>
</evidence>
<organism evidence="2 3">
    <name type="scientific">Sorghum bicolor</name>
    <name type="common">Sorghum</name>
    <name type="synonym">Sorghum vulgare</name>
    <dbReference type="NCBI Taxonomy" id="4558"/>
    <lineage>
        <taxon>Eukaryota</taxon>
        <taxon>Viridiplantae</taxon>
        <taxon>Streptophyta</taxon>
        <taxon>Embryophyta</taxon>
        <taxon>Tracheophyta</taxon>
        <taxon>Spermatophyta</taxon>
        <taxon>Magnoliopsida</taxon>
        <taxon>Liliopsida</taxon>
        <taxon>Poales</taxon>
        <taxon>Poaceae</taxon>
        <taxon>PACMAD clade</taxon>
        <taxon>Panicoideae</taxon>
        <taxon>Andropogonodae</taxon>
        <taxon>Andropogoneae</taxon>
        <taxon>Sorghinae</taxon>
        <taxon>Sorghum</taxon>
    </lineage>
</organism>
<evidence type="ECO:0000313" key="2">
    <source>
        <dbReference type="EMBL" id="OQU84801.1"/>
    </source>
</evidence>
<dbReference type="EMBL" id="CM000763">
    <property type="protein sequence ID" value="OQU84801.1"/>
    <property type="molecule type" value="Genomic_DNA"/>
</dbReference>
<evidence type="ECO:0000256" key="1">
    <source>
        <dbReference type="SAM" id="MobiDB-lite"/>
    </source>
</evidence>
<sequence length="94" mass="9928">MPAPRAPPTNLPLLPQPPPRLAPTTLGASLTPAPRGQPPTTPRRLFVCPSASPNVSSRDVSLDLLSGVFPNPAPAPKERESGHLQRGSPQHQVH</sequence>
<dbReference type="EMBL" id="CM000763">
    <property type="protein sequence ID" value="OQU84800.1"/>
    <property type="molecule type" value="Genomic_DNA"/>
</dbReference>
<feature type="region of interest" description="Disordered" evidence="1">
    <location>
        <begin position="1"/>
        <end position="94"/>
    </location>
</feature>
<proteinExistence type="predicted"/>
<reference evidence="2" key="2">
    <citation type="submission" date="2017-02" db="EMBL/GenBank/DDBJ databases">
        <title>WGS assembly of Sorghum bicolor.</title>
        <authorList>
            <person name="Paterson A."/>
            <person name="Mullet J."/>
            <person name="Bowers J."/>
            <person name="Bruggmann R."/>
            <person name="Dubchak I."/>
            <person name="Grimwood J."/>
            <person name="Gundlach H."/>
            <person name="Haberer G."/>
            <person name="Hellsten U."/>
            <person name="Mitros T."/>
            <person name="Poliakov A."/>
            <person name="Schmutz J."/>
            <person name="Spannagl M."/>
            <person name="Tang H."/>
            <person name="Wang X."/>
            <person name="Wicker T."/>
            <person name="Bharti A."/>
            <person name="Chapman J."/>
            <person name="Feltus F."/>
            <person name="Gowik U."/>
            <person name="Grigoriev I."/>
            <person name="Lyons E."/>
            <person name="Maher C."/>
            <person name="Martis M."/>
            <person name="Narechania A."/>
            <person name="Otillar R."/>
            <person name="Penning B."/>
            <person name="Salamov A."/>
            <person name="Wang Y."/>
            <person name="Zhang L."/>
            <person name="Carpita N."/>
            <person name="Freeling M."/>
            <person name="Gingle A."/>
            <person name="Hash C."/>
            <person name="Keller B."/>
            <person name="Klein P."/>
            <person name="Kresovich S."/>
            <person name="Mccann M."/>
            <person name="Ming R."/>
            <person name="Peterson D."/>
            <person name="Rahman M."/>
            <person name="Ware D."/>
            <person name="Westhoff P."/>
            <person name="Mayer K."/>
            <person name="Messing J."/>
            <person name="Sims D."/>
            <person name="Jenkins J."/>
            <person name="Shu S."/>
            <person name="Rokhsar D."/>
        </authorList>
    </citation>
    <scope>NUCLEOTIDE SEQUENCE</scope>
</reference>
<dbReference type="Gramene" id="OQU84801">
    <property type="protein sequence ID" value="OQU84801"/>
    <property type="gene ID" value="SORBI_3004G125701"/>
</dbReference>
<dbReference type="Gramene" id="OQU84800">
    <property type="protein sequence ID" value="OQU84800"/>
    <property type="gene ID" value="SORBI_3004G125701"/>
</dbReference>
<protein>
    <submittedName>
        <fullName evidence="2">Uncharacterized protein</fullName>
    </submittedName>
</protein>
<reference evidence="3" key="3">
    <citation type="journal article" date="2018" name="Plant J.">
        <title>The Sorghum bicolor reference genome: improved assembly, gene annotations, a transcriptome atlas, and signatures of genome organization.</title>
        <authorList>
            <person name="McCormick R.F."/>
            <person name="Truong S.K."/>
            <person name="Sreedasyam A."/>
            <person name="Jenkins J."/>
            <person name="Shu S."/>
            <person name="Sims D."/>
            <person name="Kennedy M."/>
            <person name="Amirebrahimi M."/>
            <person name="Weers B.D."/>
            <person name="McKinley B."/>
            <person name="Mattison A."/>
            <person name="Morishige D.T."/>
            <person name="Grimwood J."/>
            <person name="Schmutz J."/>
            <person name="Mullet J.E."/>
        </authorList>
    </citation>
    <scope>NUCLEOTIDE SEQUENCE [LARGE SCALE GENOMIC DNA]</scope>
    <source>
        <strain evidence="3">cv. BTx623</strain>
    </source>
</reference>
<gene>
    <name evidence="2" type="ORF">SORBI_3004G125701</name>
</gene>
<feature type="compositionally biased region" description="Pro residues" evidence="1">
    <location>
        <begin position="1"/>
        <end position="21"/>
    </location>
</feature>
<accession>A0A1Z5RMK6</accession>
<name>A0A1Z5RMK6_SORBI</name>
<dbReference type="Proteomes" id="UP000000768">
    <property type="component" value="Chromosome 4"/>
</dbReference>
<dbReference type="InParanoid" id="A0A1Z5RMK6"/>
<feature type="compositionally biased region" description="Low complexity" evidence="1">
    <location>
        <begin position="55"/>
        <end position="66"/>
    </location>
</feature>